<dbReference type="InterPro" id="IPR000055">
    <property type="entry name" value="Restrct_endonuc_typeI_TRD"/>
</dbReference>
<evidence type="ECO:0000313" key="5">
    <source>
        <dbReference type="EMBL" id="SKC24249.1"/>
    </source>
</evidence>
<evidence type="ECO:0000313" key="6">
    <source>
        <dbReference type="Proteomes" id="UP000191055"/>
    </source>
</evidence>
<dbReference type="SUPFAM" id="SSF116734">
    <property type="entry name" value="DNA methylase specificity domain"/>
    <property type="match status" value="1"/>
</dbReference>
<accession>A0A1T5HU88</accession>
<sequence length="386" mass="44252">MGDRNNPKKTRRRVGKAITPLNEKLKNVEWGKYKYDKLFKLCVVKNKLTKLDLEIDGKTPVYSSDSSNNGVIGFTHKVADFLISEDNPIYIVFGDHTISFNIATESFCVMDNVKVLAVNSKLTINELLYIIASWKKSIPNKGYARHWSLAQKVLFHLPTKNGKIDFDFIESFVSEIENEQILKLENYLSDIGLWDSHLTEQEKAALEGFDNLRFKDFNITEVFEVKNTGNILSRDIISNSGETPYLCASAENNGVSSYISYDVNYIDKGDCVFIGGKTFVVSYQEKDFFSNDSHNLVLYLKEKEKKNKFNQLFFVSCINKSLAHKYSWGYSISNRKIQGDKVSLPIKDNKLDYETMKTVISAIHKLVIKDVVLYVEKKKKELNKLT</sequence>
<evidence type="ECO:0000256" key="1">
    <source>
        <dbReference type="ARBA" id="ARBA00010923"/>
    </source>
</evidence>
<reference evidence="5 6" key="1">
    <citation type="submission" date="2017-02" db="EMBL/GenBank/DDBJ databases">
        <authorList>
            <person name="Peterson S.W."/>
        </authorList>
    </citation>
    <scope>NUCLEOTIDE SEQUENCE [LARGE SCALE GENOMIC DNA]</scope>
    <source>
        <strain evidence="5 6">DSM 24412</strain>
    </source>
</reference>
<dbReference type="EMBL" id="FUYV01000053">
    <property type="protein sequence ID" value="SKC24249.1"/>
    <property type="molecule type" value="Genomic_DNA"/>
</dbReference>
<dbReference type="GO" id="GO:0003677">
    <property type="term" value="F:DNA binding"/>
    <property type="evidence" value="ECO:0007669"/>
    <property type="project" value="UniProtKB-KW"/>
</dbReference>
<dbReference type="AlphaFoldDB" id="A0A1T5HU88"/>
<keyword evidence="6" id="KW-1185">Reference proteome</keyword>
<dbReference type="Pfam" id="PF01420">
    <property type="entry name" value="Methylase_S"/>
    <property type="match status" value="2"/>
</dbReference>
<dbReference type="GO" id="GO:0009307">
    <property type="term" value="P:DNA restriction-modification system"/>
    <property type="evidence" value="ECO:0007669"/>
    <property type="project" value="UniProtKB-KW"/>
</dbReference>
<proteinExistence type="inferred from homology"/>
<dbReference type="Proteomes" id="UP000191055">
    <property type="component" value="Unassembled WGS sequence"/>
</dbReference>
<gene>
    <name evidence="5" type="ORF">SAMN03080601_03546</name>
</gene>
<keyword evidence="2" id="KW-0680">Restriction system</keyword>
<evidence type="ECO:0000259" key="4">
    <source>
        <dbReference type="Pfam" id="PF01420"/>
    </source>
</evidence>
<dbReference type="InterPro" id="IPR044946">
    <property type="entry name" value="Restrct_endonuc_typeI_TRD_sf"/>
</dbReference>
<protein>
    <submittedName>
        <fullName evidence="5">Type I restriction modification DNA specificity domain-containing protein</fullName>
    </submittedName>
</protein>
<dbReference type="RefSeq" id="WP_079559183.1">
    <property type="nucleotide sequence ID" value="NZ_CP021904.1"/>
</dbReference>
<evidence type="ECO:0000256" key="2">
    <source>
        <dbReference type="ARBA" id="ARBA00022747"/>
    </source>
</evidence>
<feature type="domain" description="Type I restriction modification DNA specificity" evidence="4">
    <location>
        <begin position="27"/>
        <end position="185"/>
    </location>
</feature>
<feature type="domain" description="Type I restriction modification DNA specificity" evidence="4">
    <location>
        <begin position="214"/>
        <end position="367"/>
    </location>
</feature>
<keyword evidence="3" id="KW-0238">DNA-binding</keyword>
<evidence type="ECO:0000256" key="3">
    <source>
        <dbReference type="ARBA" id="ARBA00023125"/>
    </source>
</evidence>
<dbReference type="Gene3D" id="3.90.220.20">
    <property type="entry name" value="DNA methylase specificity domains"/>
    <property type="match status" value="2"/>
</dbReference>
<comment type="similarity">
    <text evidence="1">Belongs to the type-I restriction system S methylase family.</text>
</comment>
<name>A0A1T5HU88_9BACT</name>
<organism evidence="5 6">
    <name type="scientific">Alkalitalea saponilacus</name>
    <dbReference type="NCBI Taxonomy" id="889453"/>
    <lineage>
        <taxon>Bacteria</taxon>
        <taxon>Pseudomonadati</taxon>
        <taxon>Bacteroidota</taxon>
        <taxon>Bacteroidia</taxon>
        <taxon>Marinilabiliales</taxon>
        <taxon>Marinilabiliaceae</taxon>
        <taxon>Alkalitalea</taxon>
    </lineage>
</organism>
<dbReference type="STRING" id="889453.SAMN03080601_03546"/>